<feature type="transmembrane region" description="Helical" evidence="1">
    <location>
        <begin position="37"/>
        <end position="55"/>
    </location>
</feature>
<gene>
    <name evidence="2" type="ORF">LKD48_14310</name>
</gene>
<keyword evidence="3" id="KW-1185">Reference proteome</keyword>
<dbReference type="Proteomes" id="UP001198200">
    <property type="component" value="Unassembled WGS sequence"/>
</dbReference>
<dbReference type="EMBL" id="JAJEQN010000049">
    <property type="protein sequence ID" value="MCC2222780.1"/>
    <property type="molecule type" value="Genomic_DNA"/>
</dbReference>
<accession>A0AAE3E6J5</accession>
<proteinExistence type="predicted"/>
<comment type="caution">
    <text evidence="2">The sequence shown here is derived from an EMBL/GenBank/DDBJ whole genome shotgun (WGS) entry which is preliminary data.</text>
</comment>
<organism evidence="2 3">
    <name type="scientific">Anthropogastromicrobium aceti</name>
    <dbReference type="NCBI Taxonomy" id="2981768"/>
    <lineage>
        <taxon>Bacteria</taxon>
        <taxon>Bacillati</taxon>
        <taxon>Bacillota</taxon>
        <taxon>Clostridia</taxon>
        <taxon>Lachnospirales</taxon>
        <taxon>Lachnospiraceae</taxon>
        <taxon>Anthropogastromicrobium</taxon>
    </lineage>
</organism>
<feature type="transmembrane region" description="Helical" evidence="1">
    <location>
        <begin position="61"/>
        <end position="82"/>
    </location>
</feature>
<feature type="transmembrane region" description="Helical" evidence="1">
    <location>
        <begin position="6"/>
        <end position="25"/>
    </location>
</feature>
<keyword evidence="1" id="KW-0812">Transmembrane</keyword>
<keyword evidence="1" id="KW-0472">Membrane</keyword>
<dbReference type="AlphaFoldDB" id="A0AAE3E6J5"/>
<evidence type="ECO:0000256" key="1">
    <source>
        <dbReference type="SAM" id="Phobius"/>
    </source>
</evidence>
<evidence type="ECO:0000313" key="3">
    <source>
        <dbReference type="Proteomes" id="UP001198200"/>
    </source>
</evidence>
<keyword evidence="1" id="KW-1133">Transmembrane helix</keyword>
<name>A0AAE3E6J5_9FIRM</name>
<protein>
    <submittedName>
        <fullName evidence="2">DUF2304 family protein</fullName>
    </submittedName>
</protein>
<dbReference type="RefSeq" id="WP_308732376.1">
    <property type="nucleotide sequence ID" value="NZ_JAJEQN010000049.1"/>
</dbReference>
<sequence>MSIAAIVRIGISATGFLIMGLTFYLHAVKKLTVNLAVAWEGIGIGLVLVGAIPVLSSWCYLIGEGTVVAMFLVGAVAVWSGYELSVQISSLSLKTQELAMQVSLLNQENERMLKALSELTGKDVRDI</sequence>
<reference evidence="2 3" key="1">
    <citation type="submission" date="2021-10" db="EMBL/GenBank/DDBJ databases">
        <title>Anaerobic single-cell dispensing facilitates the cultivation of human gut bacteria.</title>
        <authorList>
            <person name="Afrizal A."/>
        </authorList>
    </citation>
    <scope>NUCLEOTIDE SEQUENCE [LARGE SCALE GENOMIC DNA]</scope>
    <source>
        <strain evidence="2 3">CLA-AA-H224</strain>
    </source>
</reference>
<evidence type="ECO:0000313" key="2">
    <source>
        <dbReference type="EMBL" id="MCC2222780.1"/>
    </source>
</evidence>